<dbReference type="Pfam" id="PF00266">
    <property type="entry name" value="Aminotran_5"/>
    <property type="match status" value="1"/>
</dbReference>
<dbReference type="SUPFAM" id="SSF53383">
    <property type="entry name" value="PLP-dependent transferases"/>
    <property type="match status" value="1"/>
</dbReference>
<reference evidence="4" key="1">
    <citation type="submission" date="2018-05" db="EMBL/GenBank/DDBJ databases">
        <authorList>
            <person name="Lanie J.A."/>
            <person name="Ng W.-L."/>
            <person name="Kazmierczak K.M."/>
            <person name="Andrzejewski T.M."/>
            <person name="Davidsen T.M."/>
            <person name="Wayne K.J."/>
            <person name="Tettelin H."/>
            <person name="Glass J.I."/>
            <person name="Rusch D."/>
            <person name="Podicherti R."/>
            <person name="Tsui H.-C.T."/>
            <person name="Winkler M.E."/>
        </authorList>
    </citation>
    <scope>NUCLEOTIDE SEQUENCE</scope>
</reference>
<evidence type="ECO:0000259" key="3">
    <source>
        <dbReference type="Pfam" id="PF00266"/>
    </source>
</evidence>
<evidence type="ECO:0000256" key="2">
    <source>
        <dbReference type="ARBA" id="ARBA00006490"/>
    </source>
</evidence>
<proteinExistence type="inferred from homology"/>
<organism evidence="4">
    <name type="scientific">marine metagenome</name>
    <dbReference type="NCBI Taxonomy" id="408172"/>
    <lineage>
        <taxon>unclassified sequences</taxon>
        <taxon>metagenomes</taxon>
        <taxon>ecological metagenomes</taxon>
    </lineage>
</organism>
<name>A0A382NBW5_9ZZZZ</name>
<protein>
    <recommendedName>
        <fullName evidence="3">Aminotransferase class V domain-containing protein</fullName>
    </recommendedName>
</protein>
<dbReference type="InterPro" id="IPR015422">
    <property type="entry name" value="PyrdxlP-dep_Trfase_small"/>
</dbReference>
<gene>
    <name evidence="4" type="ORF">METZ01_LOCUS309915</name>
</gene>
<sequence length="207" mass="23164">MTNQNQIYLDYQATTPLSSRVYDAMEPYFKDKFGNPHSHQHFKGWESNEAIETAREQIALSINADPSEIIFTSGATESNNLAMLGIALKNNQQRNKILVSSIEHKCILSAARYLSEQGINVIEIPVNKIGLVDLDFIEQQLDDTVLMTSIMDVNNEIGTIQPIDEITVLCQQKGVIFHSDAAQSMTTKRIDVKQSNIDLLSLSAHKI</sequence>
<dbReference type="InterPro" id="IPR015421">
    <property type="entry name" value="PyrdxlP-dep_Trfase_major"/>
</dbReference>
<feature type="non-terminal residue" evidence="4">
    <location>
        <position position="207"/>
    </location>
</feature>
<dbReference type="AlphaFoldDB" id="A0A382NBW5"/>
<dbReference type="InterPro" id="IPR015424">
    <property type="entry name" value="PyrdxlP-dep_Trfase"/>
</dbReference>
<dbReference type="EMBL" id="UINC01098498">
    <property type="protein sequence ID" value="SVC57061.1"/>
    <property type="molecule type" value="Genomic_DNA"/>
</dbReference>
<evidence type="ECO:0000313" key="4">
    <source>
        <dbReference type="EMBL" id="SVC57061.1"/>
    </source>
</evidence>
<dbReference type="PANTHER" id="PTHR11601:SF34">
    <property type="entry name" value="CYSTEINE DESULFURASE"/>
    <property type="match status" value="1"/>
</dbReference>
<accession>A0A382NBW5</accession>
<feature type="domain" description="Aminotransferase class V" evidence="3">
    <location>
        <begin position="7"/>
        <end position="207"/>
    </location>
</feature>
<dbReference type="PANTHER" id="PTHR11601">
    <property type="entry name" value="CYSTEINE DESULFURYLASE FAMILY MEMBER"/>
    <property type="match status" value="1"/>
</dbReference>
<dbReference type="InterPro" id="IPR000192">
    <property type="entry name" value="Aminotrans_V_dom"/>
</dbReference>
<comment type="cofactor">
    <cofactor evidence="1">
        <name>pyridoxal 5'-phosphate</name>
        <dbReference type="ChEBI" id="CHEBI:597326"/>
    </cofactor>
</comment>
<comment type="similarity">
    <text evidence="2">Belongs to the class-V pyridoxal-phosphate-dependent aminotransferase family. NifS/IscS subfamily.</text>
</comment>
<evidence type="ECO:0000256" key="1">
    <source>
        <dbReference type="ARBA" id="ARBA00001933"/>
    </source>
</evidence>
<dbReference type="Gene3D" id="3.40.640.10">
    <property type="entry name" value="Type I PLP-dependent aspartate aminotransferase-like (Major domain)"/>
    <property type="match status" value="1"/>
</dbReference>
<dbReference type="Gene3D" id="3.90.1150.10">
    <property type="entry name" value="Aspartate Aminotransferase, domain 1"/>
    <property type="match status" value="1"/>
</dbReference>